<protein>
    <submittedName>
        <fullName evidence="3">Uncharacterized protein</fullName>
    </submittedName>
</protein>
<dbReference type="InterPro" id="IPR012373">
    <property type="entry name" value="Ferrdict_sens_TM"/>
</dbReference>
<keyword evidence="4" id="KW-1185">Reference proteome</keyword>
<evidence type="ECO:0000313" key="4">
    <source>
        <dbReference type="Proteomes" id="UP000245999"/>
    </source>
</evidence>
<dbReference type="Pfam" id="PF16344">
    <property type="entry name" value="FecR_C"/>
    <property type="match status" value="1"/>
</dbReference>
<dbReference type="GO" id="GO:0016989">
    <property type="term" value="F:sigma factor antagonist activity"/>
    <property type="evidence" value="ECO:0007669"/>
    <property type="project" value="TreeGrafter"/>
</dbReference>
<dbReference type="Gene3D" id="3.55.50.30">
    <property type="match status" value="1"/>
</dbReference>
<dbReference type="PANTHER" id="PTHR30273:SF2">
    <property type="entry name" value="PROTEIN FECR"/>
    <property type="match status" value="1"/>
</dbReference>
<reference evidence="4" key="1">
    <citation type="submission" date="2018-04" db="EMBL/GenBank/DDBJ databases">
        <title>Complete genome of Antarctic heterotrophic bacterium Hymenobacter nivis.</title>
        <authorList>
            <person name="Terashima M."/>
        </authorList>
    </citation>
    <scope>NUCLEOTIDE SEQUENCE [LARGE SCALE GENOMIC DNA]</scope>
    <source>
        <strain evidence="4">NBRC 111535</strain>
    </source>
</reference>
<dbReference type="AlphaFoldDB" id="A0A2Z3GKX0"/>
<dbReference type="InterPro" id="IPR032508">
    <property type="entry name" value="FecR_C"/>
</dbReference>
<dbReference type="Proteomes" id="UP000245999">
    <property type="component" value="Chromosome"/>
</dbReference>
<dbReference type="Gene3D" id="2.60.120.1440">
    <property type="match status" value="1"/>
</dbReference>
<accession>A0A2Z3GKX0</accession>
<name>A0A2Z3GKX0_9BACT</name>
<dbReference type="PANTHER" id="PTHR30273">
    <property type="entry name" value="PERIPLASMIC SIGNAL SENSOR AND SIGMA FACTOR ACTIVATOR FECR-RELATED"/>
    <property type="match status" value="1"/>
</dbReference>
<feature type="domain" description="FecR protein" evidence="1">
    <location>
        <begin position="166"/>
        <end position="258"/>
    </location>
</feature>
<evidence type="ECO:0000259" key="1">
    <source>
        <dbReference type="Pfam" id="PF04773"/>
    </source>
</evidence>
<dbReference type="InterPro" id="IPR006860">
    <property type="entry name" value="FecR"/>
</dbReference>
<proteinExistence type="predicted"/>
<dbReference type="EMBL" id="CP029145">
    <property type="protein sequence ID" value="AWM31786.1"/>
    <property type="molecule type" value="Genomic_DNA"/>
</dbReference>
<sequence length="403" mass="42627">MQRYPDPPDAPWALLARHLAAETSAAERADLRAWVQADPRHLQILATVTRAWERAGEAAAQPVLFSPADVEAAWQRFRLLMAVPAGPLAVSALALSPLPAPGPIATPIPAPIPAPVVRPLWPGARPTATRWWQLAAALALLVGGGYLLTDGQFLHKHDTVTTYASAARRQLVRLPDGSRVWLNAHSRLHYRGLGAPASTGARAVQLTGEAYFEVAHNPARPFLVSTATARVRVTGTAFNVRAYAAEDSVEVSVTHGRVWLLHLATPDSVLLTADTRAALRATDAPGRVAATLRRTPTADHNFRAWQTDTLRFRDTPVAQVAQTLRATFGTAVTLLSAGLGKCRFTGTFARPQPHQILAVLAAATASRLAPDGSGGYVLAGPGCAGGMAGADLPPDSATLVAQP</sequence>
<evidence type="ECO:0000259" key="2">
    <source>
        <dbReference type="Pfam" id="PF16344"/>
    </source>
</evidence>
<gene>
    <name evidence="3" type="ORF">DDQ68_02695</name>
</gene>
<feature type="domain" description="Protein FecR C-terminal" evidence="2">
    <location>
        <begin position="310"/>
        <end position="362"/>
    </location>
</feature>
<dbReference type="RefSeq" id="WP_109654590.1">
    <property type="nucleotide sequence ID" value="NZ_CP029145.1"/>
</dbReference>
<organism evidence="3 4">
    <name type="scientific">Hymenobacter nivis</name>
    <dbReference type="NCBI Taxonomy" id="1850093"/>
    <lineage>
        <taxon>Bacteria</taxon>
        <taxon>Pseudomonadati</taxon>
        <taxon>Bacteroidota</taxon>
        <taxon>Cytophagia</taxon>
        <taxon>Cytophagales</taxon>
        <taxon>Hymenobacteraceae</taxon>
        <taxon>Hymenobacter</taxon>
    </lineage>
</organism>
<dbReference type="OrthoDB" id="1452822at2"/>
<dbReference type="Pfam" id="PF04773">
    <property type="entry name" value="FecR"/>
    <property type="match status" value="1"/>
</dbReference>
<dbReference type="KEGG" id="hnv:DDQ68_02695"/>
<evidence type="ECO:0000313" key="3">
    <source>
        <dbReference type="EMBL" id="AWM31786.1"/>
    </source>
</evidence>